<reference evidence="1" key="1">
    <citation type="submission" date="2024-06" db="EMBL/GenBank/DDBJ databases">
        <title>Complete Genome Sequence of mouse commensal type strain Neisseria musculi.</title>
        <authorList>
            <person name="Thapa E."/>
            <person name="Aluvathingal J."/>
            <person name="Nadendla S."/>
            <person name="Mehta A."/>
            <person name="Tettelin H."/>
            <person name="Weyand N.J."/>
        </authorList>
    </citation>
    <scope>NUCLEOTIDE SEQUENCE</scope>
    <source>
        <strain evidence="1">NW831</strain>
    </source>
</reference>
<proteinExistence type="predicted"/>
<organism evidence="1 2">
    <name type="scientific">Neisseria musculi</name>
    <dbReference type="NCBI Taxonomy" id="1815583"/>
    <lineage>
        <taxon>Bacteria</taxon>
        <taxon>Pseudomonadati</taxon>
        <taxon>Pseudomonadota</taxon>
        <taxon>Betaproteobacteria</taxon>
        <taxon>Neisseriales</taxon>
        <taxon>Neisseriaceae</taxon>
        <taxon>Neisseria</taxon>
    </lineage>
</organism>
<dbReference type="AlphaFoldDB" id="A0A7H1MAC5"/>
<dbReference type="EMBL" id="CP060414">
    <property type="protein sequence ID" value="QNT58590.1"/>
    <property type="molecule type" value="Genomic_DNA"/>
</dbReference>
<dbReference type="KEGG" id="nmus:H7A79_0421"/>
<evidence type="ECO:0000313" key="1">
    <source>
        <dbReference type="EMBL" id="QNT58590.1"/>
    </source>
</evidence>
<evidence type="ECO:0000313" key="2">
    <source>
        <dbReference type="Proteomes" id="UP000516412"/>
    </source>
</evidence>
<gene>
    <name evidence="1" type="ORF">H7A79_0421</name>
</gene>
<accession>A0A7H1MAC5</accession>
<keyword evidence="2" id="KW-1185">Reference proteome</keyword>
<protein>
    <submittedName>
        <fullName evidence="1">Uncharacterized protein</fullName>
    </submittedName>
</protein>
<name>A0A7H1MAC5_9NEIS</name>
<sequence length="169" mass="18782">MPGLTLVRHNGNASKLKPACCKSPSTVKAKSTLVWGCFLLPQHFIAGFRYIQPTTDISQHCLIFSLQNSRPQPAQGSHKGYQTGSAAAWRPAKPLSLTFEPRYGNTVMEIIKSPATQNPILLKSQHHLPTLRVSTSFAGFYRFSHIRYMPKLLQNSFSPPESCELSPNT</sequence>
<dbReference type="Proteomes" id="UP000516412">
    <property type="component" value="Chromosome"/>
</dbReference>